<name>A0ABS4AD23_9PROT</name>
<organism evidence="3 4">
    <name type="scientific">Pararoseomonas baculiformis</name>
    <dbReference type="NCBI Taxonomy" id="2820812"/>
    <lineage>
        <taxon>Bacteria</taxon>
        <taxon>Pseudomonadati</taxon>
        <taxon>Pseudomonadota</taxon>
        <taxon>Alphaproteobacteria</taxon>
        <taxon>Acetobacterales</taxon>
        <taxon>Acetobacteraceae</taxon>
        <taxon>Pararoseomonas</taxon>
    </lineage>
</organism>
<feature type="chain" id="PRO_5045677885" evidence="2">
    <location>
        <begin position="26"/>
        <end position="147"/>
    </location>
</feature>
<feature type="compositionally biased region" description="Basic and acidic residues" evidence="1">
    <location>
        <begin position="116"/>
        <end position="125"/>
    </location>
</feature>
<evidence type="ECO:0000313" key="4">
    <source>
        <dbReference type="Proteomes" id="UP000681594"/>
    </source>
</evidence>
<feature type="signal peptide" evidence="2">
    <location>
        <begin position="1"/>
        <end position="25"/>
    </location>
</feature>
<comment type="caution">
    <text evidence="3">The sequence shown here is derived from an EMBL/GenBank/DDBJ whole genome shotgun (WGS) entry which is preliminary data.</text>
</comment>
<evidence type="ECO:0000256" key="1">
    <source>
        <dbReference type="SAM" id="MobiDB-lite"/>
    </source>
</evidence>
<sequence length="147" mass="15998">MVTPRIRAGLFGLGLLGLAASPVAAQSWPSDSGPTGDYLGSAVRQFERLAPPPIEAAGRAERPVPNLPITDVPGGAVDVGMPVITSAPLMERSTPQPRASRRAPYRQGRATSVRTRSPDIRESRLERRIAAQERRIQELERQLQQSR</sequence>
<keyword evidence="2" id="KW-0732">Signal</keyword>
<dbReference type="EMBL" id="JAGIZB010000005">
    <property type="protein sequence ID" value="MBP0444413.1"/>
    <property type="molecule type" value="Genomic_DNA"/>
</dbReference>
<gene>
    <name evidence="3" type="ORF">J8J14_06430</name>
</gene>
<dbReference type="RefSeq" id="WP_209378653.1">
    <property type="nucleotide sequence ID" value="NZ_JAGIZB010000005.1"/>
</dbReference>
<reference evidence="3 4" key="1">
    <citation type="submission" date="2021-03" db="EMBL/GenBank/DDBJ databases">
        <authorList>
            <person name="So Y."/>
        </authorList>
    </citation>
    <scope>NUCLEOTIDE SEQUENCE [LARGE SCALE GENOMIC DNA]</scope>
    <source>
        <strain evidence="3 4">SSH11</strain>
    </source>
</reference>
<evidence type="ECO:0000256" key="2">
    <source>
        <dbReference type="SAM" id="SignalP"/>
    </source>
</evidence>
<feature type="region of interest" description="Disordered" evidence="1">
    <location>
        <begin position="55"/>
        <end position="125"/>
    </location>
</feature>
<dbReference type="Proteomes" id="UP000681594">
    <property type="component" value="Unassembled WGS sequence"/>
</dbReference>
<protein>
    <submittedName>
        <fullName evidence="3">Uncharacterized protein</fullName>
    </submittedName>
</protein>
<keyword evidence="4" id="KW-1185">Reference proteome</keyword>
<proteinExistence type="predicted"/>
<evidence type="ECO:0000313" key="3">
    <source>
        <dbReference type="EMBL" id="MBP0444413.1"/>
    </source>
</evidence>
<accession>A0ABS4AD23</accession>